<keyword evidence="5 8" id="KW-0460">Magnesium</keyword>
<dbReference type="GO" id="GO:0005737">
    <property type="term" value="C:cytoplasm"/>
    <property type="evidence" value="ECO:0007669"/>
    <property type="project" value="UniProtKB-SubCell"/>
</dbReference>
<dbReference type="AlphaFoldDB" id="F0S3Y3"/>
<protein>
    <recommendedName>
        <fullName evidence="8">Holo-[acyl-carrier-protein] synthase</fullName>
        <shortName evidence="8">Holo-ACP synthase</shortName>
        <ecNumber evidence="8">2.7.8.7</ecNumber>
    </recommendedName>
    <alternativeName>
        <fullName evidence="8">4'-phosphopantetheinyl transferase AcpS</fullName>
    </alternativeName>
</protein>
<gene>
    <name evidence="8" type="primary">acpS</name>
    <name evidence="10" type="ordered locus">Dester_0915</name>
</gene>
<comment type="cofactor">
    <cofactor evidence="8">
        <name>Mg(2+)</name>
        <dbReference type="ChEBI" id="CHEBI:18420"/>
    </cofactor>
</comment>
<comment type="catalytic activity">
    <reaction evidence="8">
        <text>apo-[ACP] + CoA = holo-[ACP] + adenosine 3',5'-bisphosphate + H(+)</text>
        <dbReference type="Rhea" id="RHEA:12068"/>
        <dbReference type="Rhea" id="RHEA-COMP:9685"/>
        <dbReference type="Rhea" id="RHEA-COMP:9690"/>
        <dbReference type="ChEBI" id="CHEBI:15378"/>
        <dbReference type="ChEBI" id="CHEBI:29999"/>
        <dbReference type="ChEBI" id="CHEBI:57287"/>
        <dbReference type="ChEBI" id="CHEBI:58343"/>
        <dbReference type="ChEBI" id="CHEBI:64479"/>
        <dbReference type="EC" id="2.7.8.7"/>
    </reaction>
</comment>
<evidence type="ECO:0000256" key="7">
    <source>
        <dbReference type="ARBA" id="ARBA00023160"/>
    </source>
</evidence>
<evidence type="ECO:0000256" key="5">
    <source>
        <dbReference type="ARBA" id="ARBA00022842"/>
    </source>
</evidence>
<evidence type="ECO:0000256" key="2">
    <source>
        <dbReference type="ARBA" id="ARBA00022679"/>
    </source>
</evidence>
<keyword evidence="2 8" id="KW-0808">Transferase</keyword>
<dbReference type="NCBIfam" id="TIGR00516">
    <property type="entry name" value="acpS"/>
    <property type="match status" value="1"/>
</dbReference>
<dbReference type="EC" id="2.7.8.7" evidence="8"/>
<dbReference type="InParanoid" id="F0S3Y3"/>
<reference evidence="11" key="2">
    <citation type="submission" date="2011-02" db="EMBL/GenBank/DDBJ databases">
        <title>The complete genome of Desulfurobacterium thermolithotrophum DSM 11699.</title>
        <authorList>
            <consortium name="US DOE Joint Genome Institute (JGI-PGF)"/>
            <person name="Lucas S."/>
            <person name="Copeland A."/>
            <person name="Lapidus A."/>
            <person name="Bruce D."/>
            <person name="Goodwin L."/>
            <person name="Pitluck S."/>
            <person name="Kyrpides N."/>
            <person name="Mavromatis K."/>
            <person name="Pagani I."/>
            <person name="Ivanova N."/>
            <person name="Mikhailova N."/>
            <person name="Daligault H."/>
            <person name="Detter J.C."/>
            <person name="Tapia R."/>
            <person name="Han C."/>
            <person name="Land M."/>
            <person name="Hauser L."/>
            <person name="Markowitz V."/>
            <person name="Cheng J.-F."/>
            <person name="Hugenholtz P."/>
            <person name="Woyke T."/>
            <person name="Wu D."/>
            <person name="Spring S."/>
            <person name="Brambilla E."/>
            <person name="Klenk H.-P."/>
            <person name="Eisen J.A."/>
        </authorList>
    </citation>
    <scope>NUCLEOTIDE SEQUENCE [LARGE SCALE GENOMIC DNA]</scope>
    <source>
        <strain evidence="11">DSM 11699 / BSA</strain>
    </source>
</reference>
<dbReference type="HOGENOM" id="CLU_089696_2_1_0"/>
<comment type="subcellular location">
    <subcellularLocation>
        <location evidence="8">Cytoplasm</location>
    </subcellularLocation>
</comment>
<sequence length="118" mass="13295">MLLSCGVDIVSIKRVEKLLERYGDRFIKKVFPEGIEYCYQKRKGELAGCIAARFALKEAIIKALSGIEKKVTLSEIVIIGGGKNLEVKLKNHKEIQLIYSISHEKDYAVAMVNVIKLK</sequence>
<evidence type="ECO:0000256" key="6">
    <source>
        <dbReference type="ARBA" id="ARBA00023098"/>
    </source>
</evidence>
<feature type="binding site" evidence="8">
    <location>
        <position position="58"/>
    </location>
    <ligand>
        <name>Mg(2+)</name>
        <dbReference type="ChEBI" id="CHEBI:18420"/>
    </ligand>
</feature>
<comment type="function">
    <text evidence="8">Transfers the 4'-phosphopantetheine moiety from coenzyme A to a Ser of acyl-carrier-protein.</text>
</comment>
<dbReference type="SUPFAM" id="SSF56214">
    <property type="entry name" value="4'-phosphopantetheinyl transferase"/>
    <property type="match status" value="1"/>
</dbReference>
<proteinExistence type="inferred from homology"/>
<dbReference type="InterPro" id="IPR002582">
    <property type="entry name" value="ACPS"/>
</dbReference>
<dbReference type="NCBIfam" id="TIGR00556">
    <property type="entry name" value="pantethn_trn"/>
    <property type="match status" value="1"/>
</dbReference>
<dbReference type="Proteomes" id="UP000007102">
    <property type="component" value="Chromosome"/>
</dbReference>
<dbReference type="HAMAP" id="MF_00101">
    <property type="entry name" value="AcpS"/>
    <property type="match status" value="1"/>
</dbReference>
<evidence type="ECO:0000256" key="4">
    <source>
        <dbReference type="ARBA" id="ARBA00022832"/>
    </source>
</evidence>
<evidence type="ECO:0000256" key="8">
    <source>
        <dbReference type="HAMAP-Rule" id="MF_00101"/>
    </source>
</evidence>
<keyword evidence="7 8" id="KW-0275">Fatty acid biosynthesis</keyword>
<dbReference type="RefSeq" id="WP_013638508.1">
    <property type="nucleotide sequence ID" value="NC_015185.1"/>
</dbReference>
<dbReference type="InterPro" id="IPR037143">
    <property type="entry name" value="4-PPantetheinyl_Trfase_dom_sf"/>
</dbReference>
<keyword evidence="1 8" id="KW-0444">Lipid biosynthesis</keyword>
<dbReference type="STRING" id="868864.Dester_0915"/>
<evidence type="ECO:0000256" key="1">
    <source>
        <dbReference type="ARBA" id="ARBA00022516"/>
    </source>
</evidence>
<comment type="similarity">
    <text evidence="8">Belongs to the P-Pant transferase superfamily. AcpS family.</text>
</comment>
<dbReference type="eggNOG" id="COG0736">
    <property type="taxonomic scope" value="Bacteria"/>
</dbReference>
<keyword evidence="4 8" id="KW-0276">Fatty acid metabolism</keyword>
<dbReference type="GO" id="GO:0006633">
    <property type="term" value="P:fatty acid biosynthetic process"/>
    <property type="evidence" value="ECO:0007669"/>
    <property type="project" value="UniProtKB-UniRule"/>
</dbReference>
<organism evidence="10 11">
    <name type="scientific">Desulfurobacterium thermolithotrophum (strain DSM 11699 / BSA)</name>
    <dbReference type="NCBI Taxonomy" id="868864"/>
    <lineage>
        <taxon>Bacteria</taxon>
        <taxon>Pseudomonadati</taxon>
        <taxon>Aquificota</taxon>
        <taxon>Aquificia</taxon>
        <taxon>Desulfurobacteriales</taxon>
        <taxon>Desulfurobacteriaceae</taxon>
        <taxon>Desulfurobacterium</taxon>
    </lineage>
</organism>
<keyword evidence="3 8" id="KW-0479">Metal-binding</keyword>
<dbReference type="OrthoDB" id="517356at2"/>
<dbReference type="Pfam" id="PF01648">
    <property type="entry name" value="ACPS"/>
    <property type="match status" value="1"/>
</dbReference>
<evidence type="ECO:0000313" key="11">
    <source>
        <dbReference type="Proteomes" id="UP000007102"/>
    </source>
</evidence>
<reference evidence="10 11" key="1">
    <citation type="journal article" date="2011" name="Stand. Genomic Sci.">
        <title>Complete genome sequence of the thermophilic sulfur-reducer Desulfurobacterium thermolithotrophum type strain (BSA(T)) from a deep-sea hydrothermal vent.</title>
        <authorList>
            <person name="Goker M."/>
            <person name="Daligault H."/>
            <person name="Mwirichia R."/>
            <person name="Lapidus A."/>
            <person name="Lucas S."/>
            <person name="Deshpande S."/>
            <person name="Pagani I."/>
            <person name="Tapia R."/>
            <person name="Cheng J.F."/>
            <person name="Goodwin L."/>
            <person name="Pitluck S."/>
            <person name="Liolios K."/>
            <person name="Ivanova N."/>
            <person name="Mavromatis K."/>
            <person name="Mikhailova N."/>
            <person name="Pati A."/>
            <person name="Chen A."/>
            <person name="Palaniappan K."/>
            <person name="Han C."/>
            <person name="Land M."/>
            <person name="Hauser L."/>
            <person name="Pan C."/>
            <person name="Brambilla E.M."/>
            <person name="Rohde M."/>
            <person name="Spring S."/>
            <person name="Sikorski J."/>
            <person name="Wirth R."/>
            <person name="Detter J.C."/>
            <person name="Woyke T."/>
            <person name="Bristow J."/>
            <person name="Eisen J.A."/>
            <person name="Markowitz V."/>
            <person name="Hugenholtz P."/>
            <person name="Kyrpides N.C."/>
            <person name="Klenk H.P."/>
        </authorList>
    </citation>
    <scope>NUCLEOTIDE SEQUENCE [LARGE SCALE GENOMIC DNA]</scope>
    <source>
        <strain evidence="11">DSM 11699 / BSA</strain>
    </source>
</reference>
<dbReference type="KEGG" id="dte:Dester_0915"/>
<dbReference type="GO" id="GO:0000287">
    <property type="term" value="F:magnesium ion binding"/>
    <property type="evidence" value="ECO:0007669"/>
    <property type="project" value="UniProtKB-UniRule"/>
</dbReference>
<evidence type="ECO:0000256" key="3">
    <source>
        <dbReference type="ARBA" id="ARBA00022723"/>
    </source>
</evidence>
<dbReference type="GO" id="GO:0008897">
    <property type="term" value="F:holo-[acyl-carrier-protein] synthase activity"/>
    <property type="evidence" value="ECO:0007669"/>
    <property type="project" value="UniProtKB-UniRule"/>
</dbReference>
<dbReference type="InterPro" id="IPR004568">
    <property type="entry name" value="Ppantetheine-prot_Trfase_dom"/>
</dbReference>
<evidence type="ECO:0000259" key="9">
    <source>
        <dbReference type="Pfam" id="PF01648"/>
    </source>
</evidence>
<evidence type="ECO:0000313" key="10">
    <source>
        <dbReference type="EMBL" id="ADY73555.1"/>
    </source>
</evidence>
<dbReference type="Gene3D" id="3.90.470.20">
    <property type="entry name" value="4'-phosphopantetheinyl transferase domain"/>
    <property type="match status" value="1"/>
</dbReference>
<name>F0S3Y3_DESTD</name>
<keyword evidence="6 8" id="KW-0443">Lipid metabolism</keyword>
<accession>F0S3Y3</accession>
<feature type="binding site" evidence="8">
    <location>
        <position position="8"/>
    </location>
    <ligand>
        <name>Mg(2+)</name>
        <dbReference type="ChEBI" id="CHEBI:18420"/>
    </ligand>
</feature>
<keyword evidence="11" id="KW-1185">Reference proteome</keyword>
<dbReference type="FunCoup" id="F0S3Y3">
    <property type="interactions" value="128"/>
</dbReference>
<feature type="domain" description="4'-phosphopantetheinyl transferase" evidence="9">
    <location>
        <begin position="4"/>
        <end position="111"/>
    </location>
</feature>
<keyword evidence="8" id="KW-0963">Cytoplasm</keyword>
<dbReference type="EMBL" id="CP002543">
    <property type="protein sequence ID" value="ADY73555.1"/>
    <property type="molecule type" value="Genomic_DNA"/>
</dbReference>
<dbReference type="InterPro" id="IPR008278">
    <property type="entry name" value="4-PPantetheinyl_Trfase_dom"/>
</dbReference>